<dbReference type="InterPro" id="IPR036250">
    <property type="entry name" value="AcylCo_DH-like_C"/>
</dbReference>
<dbReference type="Pfam" id="PF02771">
    <property type="entry name" value="Acyl-CoA_dh_N"/>
    <property type="match status" value="1"/>
</dbReference>
<evidence type="ECO:0000313" key="10">
    <source>
        <dbReference type="EMBL" id="BBX17173.1"/>
    </source>
</evidence>
<dbReference type="InterPro" id="IPR006091">
    <property type="entry name" value="Acyl-CoA_Oxase/DH_mid-dom"/>
</dbReference>
<dbReference type="Proteomes" id="UP000467006">
    <property type="component" value="Chromosome"/>
</dbReference>
<dbReference type="SUPFAM" id="SSF47203">
    <property type="entry name" value="Acyl-CoA dehydrogenase C-terminal domain-like"/>
    <property type="match status" value="1"/>
</dbReference>
<evidence type="ECO:0000259" key="9">
    <source>
        <dbReference type="Pfam" id="PF02771"/>
    </source>
</evidence>
<dbReference type="Gene3D" id="1.10.540.10">
    <property type="entry name" value="Acyl-CoA dehydrogenase/oxidase, N-terminal domain"/>
    <property type="match status" value="1"/>
</dbReference>
<name>A0A7I7JZI1_9MYCO</name>
<proteinExistence type="inferred from homology"/>
<dbReference type="InterPro" id="IPR009075">
    <property type="entry name" value="AcylCo_DH/oxidase_C"/>
</dbReference>
<gene>
    <name evidence="10" type="ORF">MDUV_20330</name>
</gene>
<dbReference type="InterPro" id="IPR052161">
    <property type="entry name" value="Mycobact_Acyl-CoA_DH"/>
</dbReference>
<keyword evidence="4 6" id="KW-0274">FAD</keyword>
<evidence type="ECO:0000259" key="7">
    <source>
        <dbReference type="Pfam" id="PF00441"/>
    </source>
</evidence>
<comment type="cofactor">
    <cofactor evidence="1 6">
        <name>FAD</name>
        <dbReference type="ChEBI" id="CHEBI:57692"/>
    </cofactor>
</comment>
<dbReference type="AlphaFoldDB" id="A0A7I7JZI1"/>
<feature type="domain" description="Acyl-CoA dehydrogenase/oxidase C-terminal" evidence="7">
    <location>
        <begin position="245"/>
        <end position="403"/>
    </location>
</feature>
<evidence type="ECO:0000259" key="8">
    <source>
        <dbReference type="Pfam" id="PF02770"/>
    </source>
</evidence>
<dbReference type="GO" id="GO:0050660">
    <property type="term" value="F:flavin adenine dinucleotide binding"/>
    <property type="evidence" value="ECO:0007669"/>
    <property type="project" value="InterPro"/>
</dbReference>
<dbReference type="InterPro" id="IPR009100">
    <property type="entry name" value="AcylCoA_DH/oxidase_NM_dom_sf"/>
</dbReference>
<keyword evidence="11" id="KW-1185">Reference proteome</keyword>
<evidence type="ECO:0000256" key="1">
    <source>
        <dbReference type="ARBA" id="ARBA00001974"/>
    </source>
</evidence>
<feature type="domain" description="Acyl-CoA oxidase/dehydrogenase middle" evidence="8">
    <location>
        <begin position="139"/>
        <end position="231"/>
    </location>
</feature>
<keyword evidence="3 6" id="KW-0285">Flavoprotein</keyword>
<keyword evidence="5 6" id="KW-0560">Oxidoreductase</keyword>
<reference evidence="10 11" key="1">
    <citation type="journal article" date="2019" name="Emerg. Microbes Infect.">
        <title>Comprehensive subspecies identification of 175 nontuberculous mycobacteria species based on 7547 genomic profiles.</title>
        <authorList>
            <person name="Matsumoto Y."/>
            <person name="Kinjo T."/>
            <person name="Motooka D."/>
            <person name="Nabeya D."/>
            <person name="Jung N."/>
            <person name="Uechi K."/>
            <person name="Horii T."/>
            <person name="Iida T."/>
            <person name="Fujita J."/>
            <person name="Nakamura S."/>
        </authorList>
    </citation>
    <scope>NUCLEOTIDE SEQUENCE [LARGE SCALE GENOMIC DNA]</scope>
    <source>
        <strain evidence="10 11">JCM 6396</strain>
    </source>
</reference>
<dbReference type="Gene3D" id="1.20.140.10">
    <property type="entry name" value="Butyryl-CoA Dehydrogenase, subunit A, domain 3"/>
    <property type="match status" value="1"/>
</dbReference>
<dbReference type="PANTHER" id="PTHR43292:SF3">
    <property type="entry name" value="ACYL-COA DEHYDROGENASE FADE29"/>
    <property type="match status" value="1"/>
</dbReference>
<dbReference type="InterPro" id="IPR013786">
    <property type="entry name" value="AcylCoA_DH/ox_N"/>
</dbReference>
<dbReference type="OrthoDB" id="2431337at2"/>
<dbReference type="KEGG" id="mdu:MDUV_20330"/>
<dbReference type="GO" id="GO:0016627">
    <property type="term" value="F:oxidoreductase activity, acting on the CH-CH group of donors"/>
    <property type="evidence" value="ECO:0007669"/>
    <property type="project" value="InterPro"/>
</dbReference>
<evidence type="ECO:0000313" key="11">
    <source>
        <dbReference type="Proteomes" id="UP000467006"/>
    </source>
</evidence>
<dbReference type="GO" id="GO:0005886">
    <property type="term" value="C:plasma membrane"/>
    <property type="evidence" value="ECO:0007669"/>
    <property type="project" value="TreeGrafter"/>
</dbReference>
<dbReference type="PANTHER" id="PTHR43292">
    <property type="entry name" value="ACYL-COA DEHYDROGENASE"/>
    <property type="match status" value="1"/>
</dbReference>
<comment type="similarity">
    <text evidence="2 6">Belongs to the acyl-CoA dehydrogenase family.</text>
</comment>
<evidence type="ECO:0000256" key="5">
    <source>
        <dbReference type="ARBA" id="ARBA00023002"/>
    </source>
</evidence>
<dbReference type="Gene3D" id="2.40.110.10">
    <property type="entry name" value="Butyryl-CoA Dehydrogenase, subunit A, domain 2"/>
    <property type="match status" value="1"/>
</dbReference>
<sequence>MSAPADSTVTGRHDEYVAQVAVFRQEFRQYLRDLKLAEQWRLAAFTTAEDGLAHDAAVMARLYADGWNRYGWPESAGGLGGDEIHRAVYYEELGHAMLPIPAQQWTLETLGPALLKFAPQLAAQYLPGYLSGAEWWGQCFSEPESGSDLATLRTRAVDDGAGGFVINGQKIWTSQGPTAARLLALVRTGAPESRHRGLTMIMIDADAPGVTIRPIALASGRRELAEVFFDDARVGAERVVGDVDGGWAVAMHLMQYERGMYGYAVLNKVLIELSRLRERMVAAGSTAAQRQRFARVYVEVAAAQARTATTVRRLAAGDAVGADSSIDKLLFGRAEKEVNDLILDLTREQMLIGPARVPTSDSDPIHTSEELDTARAEWWYSRAATVMGGTAEVQRGIIADHLLGLPKERR</sequence>
<organism evidence="10 11">
    <name type="scientific">Mycolicibacterium duvalii</name>
    <dbReference type="NCBI Taxonomy" id="39688"/>
    <lineage>
        <taxon>Bacteria</taxon>
        <taxon>Bacillati</taxon>
        <taxon>Actinomycetota</taxon>
        <taxon>Actinomycetes</taxon>
        <taxon>Mycobacteriales</taxon>
        <taxon>Mycobacteriaceae</taxon>
        <taxon>Mycolicibacterium</taxon>
    </lineage>
</organism>
<dbReference type="RefSeq" id="WP_098003015.1">
    <property type="nucleotide sequence ID" value="NZ_AP022563.1"/>
</dbReference>
<dbReference type="EMBL" id="AP022563">
    <property type="protein sequence ID" value="BBX17173.1"/>
    <property type="molecule type" value="Genomic_DNA"/>
</dbReference>
<dbReference type="InterPro" id="IPR037069">
    <property type="entry name" value="AcylCoA_DH/ox_N_sf"/>
</dbReference>
<evidence type="ECO:0000256" key="2">
    <source>
        <dbReference type="ARBA" id="ARBA00009347"/>
    </source>
</evidence>
<dbReference type="Pfam" id="PF00441">
    <property type="entry name" value="Acyl-CoA_dh_1"/>
    <property type="match status" value="1"/>
</dbReference>
<feature type="domain" description="Acyl-CoA dehydrogenase/oxidase N-terminal" evidence="9">
    <location>
        <begin position="25"/>
        <end position="132"/>
    </location>
</feature>
<dbReference type="SUPFAM" id="SSF56645">
    <property type="entry name" value="Acyl-CoA dehydrogenase NM domain-like"/>
    <property type="match status" value="1"/>
</dbReference>
<evidence type="ECO:0000256" key="6">
    <source>
        <dbReference type="RuleBase" id="RU362125"/>
    </source>
</evidence>
<dbReference type="Pfam" id="PF02770">
    <property type="entry name" value="Acyl-CoA_dh_M"/>
    <property type="match status" value="1"/>
</dbReference>
<evidence type="ECO:0000256" key="4">
    <source>
        <dbReference type="ARBA" id="ARBA00022827"/>
    </source>
</evidence>
<dbReference type="InterPro" id="IPR046373">
    <property type="entry name" value="Acyl-CoA_Oxase/DH_mid-dom_sf"/>
</dbReference>
<accession>A0A7I7JZI1</accession>
<protein>
    <submittedName>
        <fullName evidence="10">Acyl-CoA dehydrogenase</fullName>
    </submittedName>
</protein>
<evidence type="ECO:0000256" key="3">
    <source>
        <dbReference type="ARBA" id="ARBA00022630"/>
    </source>
</evidence>